<dbReference type="RefSeq" id="WP_350716622.1">
    <property type="nucleotide sequence ID" value="NZ_JBEPCO010000005.1"/>
</dbReference>
<feature type="transmembrane region" description="Helical" evidence="7">
    <location>
        <begin position="313"/>
        <end position="336"/>
    </location>
</feature>
<keyword evidence="10" id="KW-1185">Reference proteome</keyword>
<dbReference type="SUPFAM" id="SSF103473">
    <property type="entry name" value="MFS general substrate transporter"/>
    <property type="match status" value="1"/>
</dbReference>
<comment type="subcellular location">
    <subcellularLocation>
        <location evidence="1">Cell membrane</location>
        <topology evidence="1">Multi-pass membrane protein</topology>
    </subcellularLocation>
</comment>
<evidence type="ECO:0000256" key="3">
    <source>
        <dbReference type="ARBA" id="ARBA00022475"/>
    </source>
</evidence>
<evidence type="ECO:0000256" key="6">
    <source>
        <dbReference type="ARBA" id="ARBA00023136"/>
    </source>
</evidence>
<evidence type="ECO:0000256" key="5">
    <source>
        <dbReference type="ARBA" id="ARBA00022989"/>
    </source>
</evidence>
<feature type="transmembrane region" description="Helical" evidence="7">
    <location>
        <begin position="87"/>
        <end position="106"/>
    </location>
</feature>
<proteinExistence type="predicted"/>
<feature type="transmembrane region" description="Helical" evidence="7">
    <location>
        <begin position="392"/>
        <end position="412"/>
    </location>
</feature>
<sequence length="419" mass="44790">MSHTELRPDTAPVTAPRHRLLIPRLSGLMLLQYLVFGTWYATVGLVLVQHDLGSITGALYSLAALAAVISPMFLGAVADRFLPTQHVLAGLQLLGGLLLLAVPTAINAQHSGLVLSLVFVYMLLFQPTVALSQSVTFAHLKNRSDVFPYIRVFGTVGWIVAGVLIGQLGLSASASLFYVTAAASILLALYCVTLPSTPPPQRGVKFQLGDVVGTQAFTLFRHRKFAVFAGCALLTYIPIAMYNSFGATYLSALGIPDVATVLTIGQVSELIFIPTIPWVLKKFGMKWVLFVGMLSWGVRFLLFVIATGGGADWAIGAVALHGICNDFFIVICFMYVERIAGPAIKAQAQALLLLITQGVGVMVGSFVGGLIYNRSVGTAGAEAPLTSWNTFFTVPIVVSIAMAAIFAIFFRVESACSRV</sequence>
<feature type="transmembrane region" description="Helical" evidence="7">
    <location>
        <begin position="348"/>
        <end position="372"/>
    </location>
</feature>
<evidence type="ECO:0000313" key="10">
    <source>
        <dbReference type="Proteomes" id="UP001490330"/>
    </source>
</evidence>
<accession>A0ABV1VEV3</accession>
<feature type="transmembrane region" description="Helical" evidence="7">
    <location>
        <begin position="258"/>
        <end position="280"/>
    </location>
</feature>
<keyword evidence="2" id="KW-0813">Transport</keyword>
<dbReference type="Proteomes" id="UP001490330">
    <property type="component" value="Unassembled WGS sequence"/>
</dbReference>
<keyword evidence="3" id="KW-1003">Cell membrane</keyword>
<dbReference type="InterPro" id="IPR020846">
    <property type="entry name" value="MFS_dom"/>
</dbReference>
<evidence type="ECO:0000256" key="4">
    <source>
        <dbReference type="ARBA" id="ARBA00022692"/>
    </source>
</evidence>
<dbReference type="PROSITE" id="PS50850">
    <property type="entry name" value="MFS"/>
    <property type="match status" value="1"/>
</dbReference>
<gene>
    <name evidence="9" type="ORF">ABT322_14680</name>
</gene>
<dbReference type="PANTHER" id="PTHR23522:SF4">
    <property type="entry name" value="NUCLEOSIDE PERMEASE NUPG-RELATED"/>
    <property type="match status" value="1"/>
</dbReference>
<dbReference type="EMBL" id="JBEPCV010000012">
    <property type="protein sequence ID" value="MER6905001.1"/>
    <property type="molecule type" value="Genomic_DNA"/>
</dbReference>
<keyword evidence="4 7" id="KW-0812">Transmembrane</keyword>
<evidence type="ECO:0000256" key="1">
    <source>
        <dbReference type="ARBA" id="ARBA00004651"/>
    </source>
</evidence>
<dbReference type="PANTHER" id="PTHR23522">
    <property type="entry name" value="BLL5896 PROTEIN"/>
    <property type="match status" value="1"/>
</dbReference>
<reference evidence="9 10" key="1">
    <citation type="submission" date="2024-06" db="EMBL/GenBank/DDBJ databases">
        <title>The Natural Products Discovery Center: Release of the First 8490 Sequenced Strains for Exploring Actinobacteria Biosynthetic Diversity.</title>
        <authorList>
            <person name="Kalkreuter E."/>
            <person name="Kautsar S.A."/>
            <person name="Yang D."/>
            <person name="Bader C.D."/>
            <person name="Teijaro C.N."/>
            <person name="Fluegel L."/>
            <person name="Davis C.M."/>
            <person name="Simpson J.R."/>
            <person name="Lauterbach L."/>
            <person name="Steele A.D."/>
            <person name="Gui C."/>
            <person name="Meng S."/>
            <person name="Li G."/>
            <person name="Viehrig K."/>
            <person name="Ye F."/>
            <person name="Su P."/>
            <person name="Kiefer A.F."/>
            <person name="Nichols A."/>
            <person name="Cepeda A.J."/>
            <person name="Yan W."/>
            <person name="Fan B."/>
            <person name="Jiang Y."/>
            <person name="Adhikari A."/>
            <person name="Zheng C.-J."/>
            <person name="Schuster L."/>
            <person name="Cowan T.M."/>
            <person name="Smanski M.J."/>
            <person name="Chevrette M.G."/>
            <person name="De Carvalho L.P.S."/>
            <person name="Shen B."/>
        </authorList>
    </citation>
    <scope>NUCLEOTIDE SEQUENCE [LARGE SCALE GENOMIC DNA]</scope>
    <source>
        <strain evidence="9 10">NPDC000632</strain>
    </source>
</reference>
<evidence type="ECO:0000313" key="9">
    <source>
        <dbReference type="EMBL" id="MER6905001.1"/>
    </source>
</evidence>
<evidence type="ECO:0000256" key="7">
    <source>
        <dbReference type="SAM" id="Phobius"/>
    </source>
</evidence>
<dbReference type="InterPro" id="IPR004740">
    <property type="entry name" value="Nuc_H_symport"/>
</dbReference>
<keyword evidence="6 7" id="KW-0472">Membrane</keyword>
<feature type="transmembrane region" description="Helical" evidence="7">
    <location>
        <begin position="27"/>
        <end position="48"/>
    </location>
</feature>
<feature type="transmembrane region" description="Helical" evidence="7">
    <location>
        <begin position="152"/>
        <end position="170"/>
    </location>
</feature>
<dbReference type="InterPro" id="IPR036259">
    <property type="entry name" value="MFS_trans_sf"/>
</dbReference>
<feature type="transmembrane region" description="Helical" evidence="7">
    <location>
        <begin position="176"/>
        <end position="195"/>
    </location>
</feature>
<feature type="transmembrane region" description="Helical" evidence="7">
    <location>
        <begin position="225"/>
        <end position="246"/>
    </location>
</feature>
<protein>
    <submittedName>
        <fullName evidence="9">MFS transporter</fullName>
    </submittedName>
</protein>
<feature type="transmembrane region" description="Helical" evidence="7">
    <location>
        <begin position="54"/>
        <end position="75"/>
    </location>
</feature>
<evidence type="ECO:0000256" key="2">
    <source>
        <dbReference type="ARBA" id="ARBA00022448"/>
    </source>
</evidence>
<feature type="transmembrane region" description="Helical" evidence="7">
    <location>
        <begin position="287"/>
        <end position="307"/>
    </location>
</feature>
<dbReference type="Gene3D" id="1.20.1250.20">
    <property type="entry name" value="MFS general substrate transporter like domains"/>
    <property type="match status" value="2"/>
</dbReference>
<organism evidence="9 10">
    <name type="scientific">Streptomyces flaveolus</name>
    <dbReference type="NCBI Taxonomy" id="67297"/>
    <lineage>
        <taxon>Bacteria</taxon>
        <taxon>Bacillati</taxon>
        <taxon>Actinomycetota</taxon>
        <taxon>Actinomycetes</taxon>
        <taxon>Kitasatosporales</taxon>
        <taxon>Streptomycetaceae</taxon>
        <taxon>Streptomyces</taxon>
    </lineage>
</organism>
<feature type="transmembrane region" description="Helical" evidence="7">
    <location>
        <begin position="112"/>
        <end position="131"/>
    </location>
</feature>
<dbReference type="Pfam" id="PF03825">
    <property type="entry name" value="Nuc_H_symport"/>
    <property type="match status" value="1"/>
</dbReference>
<keyword evidence="5 7" id="KW-1133">Transmembrane helix</keyword>
<comment type="caution">
    <text evidence="9">The sequence shown here is derived from an EMBL/GenBank/DDBJ whole genome shotgun (WGS) entry which is preliminary data.</text>
</comment>
<evidence type="ECO:0000259" key="8">
    <source>
        <dbReference type="PROSITE" id="PS50850"/>
    </source>
</evidence>
<feature type="domain" description="Major facilitator superfamily (MFS) profile" evidence="8">
    <location>
        <begin position="176"/>
        <end position="419"/>
    </location>
</feature>
<name>A0ABV1VEV3_9ACTN</name>